<dbReference type="EMBL" id="BGPR01000001">
    <property type="protein sequence ID" value="GBL72442.1"/>
    <property type="molecule type" value="Genomic_DNA"/>
</dbReference>
<comment type="caution">
    <text evidence="2">The sequence shown here is derived from an EMBL/GenBank/DDBJ whole genome shotgun (WGS) entry which is preliminary data.</text>
</comment>
<reference evidence="2 3" key="1">
    <citation type="journal article" date="2019" name="Sci. Rep.">
        <title>Orb-weaving spider Araneus ventricosus genome elucidates the spidroin gene catalogue.</title>
        <authorList>
            <person name="Kono N."/>
            <person name="Nakamura H."/>
            <person name="Ohtoshi R."/>
            <person name="Moran D.A.P."/>
            <person name="Shinohara A."/>
            <person name="Yoshida Y."/>
            <person name="Fujiwara M."/>
            <person name="Mori M."/>
            <person name="Tomita M."/>
            <person name="Arakawa K."/>
        </authorList>
    </citation>
    <scope>NUCLEOTIDE SEQUENCE [LARGE SCALE GENOMIC DNA]</scope>
</reference>
<keyword evidence="3" id="KW-1185">Reference proteome</keyword>
<name>A0A4Y1ZY64_ARAVE</name>
<evidence type="ECO:0000313" key="2">
    <source>
        <dbReference type="EMBL" id="GBL72442.1"/>
    </source>
</evidence>
<proteinExistence type="predicted"/>
<evidence type="ECO:0000313" key="3">
    <source>
        <dbReference type="Proteomes" id="UP000499080"/>
    </source>
</evidence>
<evidence type="ECO:0000256" key="1">
    <source>
        <dbReference type="SAM" id="MobiDB-lite"/>
    </source>
</evidence>
<dbReference type="Proteomes" id="UP000499080">
    <property type="component" value="Unassembled WGS sequence"/>
</dbReference>
<dbReference type="OrthoDB" id="10612059at2759"/>
<sequence length="117" mass="13158">MESVSGTFKCDQTEPTDSLSVETIGSSKRKINTSRKSPADPLQLLQRESLCSFTFPLSEINSNLSLHPLTKKNGSAIIDMKQFKIVAEEYDTSIACFQQQQDKKVIIDLDILKEEFL</sequence>
<accession>A0A4Y1ZY64</accession>
<dbReference type="AlphaFoldDB" id="A0A4Y1ZY64"/>
<feature type="compositionally biased region" description="Polar residues" evidence="1">
    <location>
        <begin position="13"/>
        <end position="26"/>
    </location>
</feature>
<protein>
    <submittedName>
        <fullName evidence="2">Uncharacterized protein</fullName>
    </submittedName>
</protein>
<gene>
    <name evidence="2" type="ORF">AVEN_115362_1</name>
</gene>
<organism evidence="2 3">
    <name type="scientific">Araneus ventricosus</name>
    <name type="common">Orbweaver spider</name>
    <name type="synonym">Epeira ventricosa</name>
    <dbReference type="NCBI Taxonomy" id="182803"/>
    <lineage>
        <taxon>Eukaryota</taxon>
        <taxon>Metazoa</taxon>
        <taxon>Ecdysozoa</taxon>
        <taxon>Arthropoda</taxon>
        <taxon>Chelicerata</taxon>
        <taxon>Arachnida</taxon>
        <taxon>Araneae</taxon>
        <taxon>Araneomorphae</taxon>
        <taxon>Entelegynae</taxon>
        <taxon>Araneoidea</taxon>
        <taxon>Araneidae</taxon>
        <taxon>Araneus</taxon>
    </lineage>
</organism>
<feature type="region of interest" description="Disordered" evidence="1">
    <location>
        <begin position="1"/>
        <end position="38"/>
    </location>
</feature>